<feature type="domain" description="Centromere/kinetochore protein zw10 middle" evidence="1">
    <location>
        <begin position="165"/>
        <end position="390"/>
    </location>
</feature>
<sequence>MTSIEEQVKNISLKAEDIKVTIHQIVHREYNDLLPSKSQHELLNLIKPLLGQVNKLDQKFEIELQPKIKAATTQHKDLLDEFNKTRIVTHFLQKICLCHSELILCKSCESNQFVKCATHLQTVKTELESLNPSSEIKIFKAVRNEYINQQTRVVNTINDVWLSILNWNMSPNLSWDSMNGHLKTSLKIDMKTLDNSIQMADVLQAMDILQSLHPKLKMFSQKLHTYLLKPLIKFQALTPVMEEKENCFTLKLTKKKIHSDKFTKATANVLLYKKVLDVIRFVKNSLFKNVDTENSTKHLEPMSAIGTFIWKELSESIIKDHLSLSVPSSNSQMEKYESTIGETLQFENDLRSEGFIPDDEDVLSKYIKDANVHFANKVCQDILSEARYIILTEMHNTIEVGVMNDRAAIAIPTTNTPNKEGEILNKKIKNILMGIEAVEDDFLQINTFAFPSCHISDCVQKLMDFVYQTMIKATESPYPMASQMVYSCRDIFDLFVNVVPTYHQANLKLPQLAALHFNNCMYLAHHCITLGHQFQNSLPGQLNSSSTTFVDLVPVLRKCGIDCFLEQLRSQQKEILNLLEPCEQFTQVVTINGSEIVKRSFNQIIHHLTRVAKQWEKVLPNNIFKQSLSVLINTALEYCLSAVLKMEDISADEAGQMHTLFTILIDRVPEIVRDCTGCKGEDFVLKDLIRSYSKFDFVIKILEASLQEIVDMWHGGEGSLATCMSENEARTMIRALFQNTERRSQALAKIKHQQSSMS</sequence>
<feature type="domain" description="ZW10 C-terminal helical" evidence="3">
    <location>
        <begin position="600"/>
        <end position="750"/>
    </location>
</feature>
<dbReference type="Gene3D" id="1.10.357.150">
    <property type="match status" value="1"/>
</dbReference>
<dbReference type="InterPro" id="IPR048343">
    <property type="entry name" value="ZW10_C"/>
</dbReference>
<dbReference type="AlphaFoldDB" id="A0A7M6DJ34"/>
<proteinExistence type="predicted"/>
<dbReference type="GO" id="GO:0006888">
    <property type="term" value="P:endoplasmic reticulum to Golgi vesicle-mediated transport"/>
    <property type="evidence" value="ECO:0007669"/>
    <property type="project" value="TreeGrafter"/>
</dbReference>
<keyword evidence="5" id="KW-1185">Reference proteome</keyword>
<evidence type="ECO:0000313" key="5">
    <source>
        <dbReference type="Proteomes" id="UP000594262"/>
    </source>
</evidence>
<accession>A0A7M6DJ34</accession>
<dbReference type="PANTHER" id="PTHR12205:SF0">
    <property type="entry name" value="CENTROMERE_KINETOCHORE PROTEIN ZW10 HOMOLOG"/>
    <property type="match status" value="1"/>
</dbReference>
<feature type="domain" description="Centromere/kinetochore protein zw10 C-terminal" evidence="2">
    <location>
        <begin position="448"/>
        <end position="576"/>
    </location>
</feature>
<dbReference type="InterPro" id="IPR048344">
    <property type="entry name" value="Zw10_middle"/>
</dbReference>
<dbReference type="Pfam" id="PF20666">
    <property type="entry name" value="ZW10_C"/>
    <property type="match status" value="1"/>
</dbReference>
<evidence type="ECO:0000259" key="2">
    <source>
        <dbReference type="Pfam" id="PF20666"/>
    </source>
</evidence>
<dbReference type="Proteomes" id="UP000594262">
    <property type="component" value="Unplaced"/>
</dbReference>
<dbReference type="PANTHER" id="PTHR12205">
    <property type="entry name" value="CENTROMERE/KINETOCHORE PROTEIN ZW10"/>
    <property type="match status" value="1"/>
</dbReference>
<dbReference type="GO" id="GO:0005737">
    <property type="term" value="C:cytoplasm"/>
    <property type="evidence" value="ECO:0007669"/>
    <property type="project" value="GOC"/>
</dbReference>
<evidence type="ECO:0000259" key="1">
    <source>
        <dbReference type="Pfam" id="PF20665"/>
    </source>
</evidence>
<dbReference type="InterPro" id="IPR055148">
    <property type="entry name" value="ZW10_C_2"/>
</dbReference>
<dbReference type="GeneID" id="136809061"/>
<dbReference type="EnsemblMetazoa" id="CLYHEMT012881.1">
    <property type="protein sequence ID" value="CLYHEMP012881.1"/>
    <property type="gene ID" value="CLYHEMG012881"/>
</dbReference>
<dbReference type="Pfam" id="PF20665">
    <property type="entry name" value="Zw10_middle"/>
    <property type="match status" value="1"/>
</dbReference>
<reference evidence="4" key="1">
    <citation type="submission" date="2021-01" db="UniProtKB">
        <authorList>
            <consortium name="EnsemblMetazoa"/>
        </authorList>
    </citation>
    <scope>IDENTIFICATION</scope>
</reference>
<evidence type="ECO:0000259" key="3">
    <source>
        <dbReference type="Pfam" id="PF22766"/>
    </source>
</evidence>
<dbReference type="RefSeq" id="XP_066921737.1">
    <property type="nucleotide sequence ID" value="XM_067065636.1"/>
</dbReference>
<dbReference type="GO" id="GO:0007094">
    <property type="term" value="P:mitotic spindle assembly checkpoint signaling"/>
    <property type="evidence" value="ECO:0007669"/>
    <property type="project" value="TreeGrafter"/>
</dbReference>
<evidence type="ECO:0000313" key="4">
    <source>
        <dbReference type="EnsemblMetazoa" id="CLYHEMP012881.1"/>
    </source>
</evidence>
<dbReference type="InterPro" id="IPR046362">
    <property type="entry name" value="Zw10/DSL1_C_sf"/>
</dbReference>
<organism evidence="4 5">
    <name type="scientific">Clytia hemisphaerica</name>
    <dbReference type="NCBI Taxonomy" id="252671"/>
    <lineage>
        <taxon>Eukaryota</taxon>
        <taxon>Metazoa</taxon>
        <taxon>Cnidaria</taxon>
        <taxon>Hydrozoa</taxon>
        <taxon>Hydroidolina</taxon>
        <taxon>Leptothecata</taxon>
        <taxon>Obeliida</taxon>
        <taxon>Clytiidae</taxon>
        <taxon>Clytia</taxon>
    </lineage>
</organism>
<protein>
    <recommendedName>
        <fullName evidence="6">Centromere/kinetochore protein zw10</fullName>
    </recommendedName>
</protein>
<evidence type="ECO:0008006" key="6">
    <source>
        <dbReference type="Google" id="ProtNLM"/>
    </source>
</evidence>
<dbReference type="Pfam" id="PF22766">
    <property type="entry name" value="ZW10_C2"/>
    <property type="match status" value="1"/>
</dbReference>
<dbReference type="GO" id="GO:1990423">
    <property type="term" value="C:RZZ complex"/>
    <property type="evidence" value="ECO:0007669"/>
    <property type="project" value="TreeGrafter"/>
</dbReference>
<dbReference type="OrthoDB" id="534815at2759"/>
<name>A0A7M6DJ34_9CNID</name>